<sequence>MSTVRATVAADALHGPEAAHRVIAEHLRTDGGGRCLACRELEPCRQRDTAHSVLFGHDRQLPRRRPLELIGATGDFATRDVAPFDAFGARS</sequence>
<organism evidence="1 2">
    <name type="scientific">Catellatospora aurea</name>
    <dbReference type="NCBI Taxonomy" id="1337874"/>
    <lineage>
        <taxon>Bacteria</taxon>
        <taxon>Bacillati</taxon>
        <taxon>Actinomycetota</taxon>
        <taxon>Actinomycetes</taxon>
        <taxon>Micromonosporales</taxon>
        <taxon>Micromonosporaceae</taxon>
        <taxon>Catellatospora</taxon>
    </lineage>
</organism>
<keyword evidence="2" id="KW-1185">Reference proteome</keyword>
<comment type="caution">
    <text evidence="1">The sequence shown here is derived from an EMBL/GenBank/DDBJ whole genome shotgun (WGS) entry which is preliminary data.</text>
</comment>
<dbReference type="EMBL" id="JBHTAC010000002">
    <property type="protein sequence ID" value="MFC7241259.1"/>
    <property type="molecule type" value="Genomic_DNA"/>
</dbReference>
<evidence type="ECO:0000313" key="2">
    <source>
        <dbReference type="Proteomes" id="UP001596392"/>
    </source>
</evidence>
<proteinExistence type="predicted"/>
<protein>
    <submittedName>
        <fullName evidence="1">Uncharacterized protein</fullName>
    </submittedName>
</protein>
<dbReference type="Proteomes" id="UP001596392">
    <property type="component" value="Unassembled WGS sequence"/>
</dbReference>
<name>A0ABW2GMN7_9ACTN</name>
<accession>A0ABW2GMN7</accession>
<dbReference type="RefSeq" id="WP_376804735.1">
    <property type="nucleotide sequence ID" value="NZ_JBHTAC010000002.1"/>
</dbReference>
<evidence type="ECO:0000313" key="1">
    <source>
        <dbReference type="EMBL" id="MFC7241259.1"/>
    </source>
</evidence>
<gene>
    <name evidence="1" type="ORF">ACFQO7_02080</name>
</gene>
<reference evidence="2" key="1">
    <citation type="journal article" date="2019" name="Int. J. Syst. Evol. Microbiol.">
        <title>The Global Catalogue of Microorganisms (GCM) 10K type strain sequencing project: providing services to taxonomists for standard genome sequencing and annotation.</title>
        <authorList>
            <consortium name="The Broad Institute Genomics Platform"/>
            <consortium name="The Broad Institute Genome Sequencing Center for Infectious Disease"/>
            <person name="Wu L."/>
            <person name="Ma J."/>
        </authorList>
    </citation>
    <scope>NUCLEOTIDE SEQUENCE [LARGE SCALE GENOMIC DNA]</scope>
    <source>
        <strain evidence="2">CGMCC 1.9106</strain>
    </source>
</reference>